<dbReference type="SUPFAM" id="SSF52540">
    <property type="entry name" value="P-loop containing nucleoside triphosphate hydrolases"/>
    <property type="match status" value="1"/>
</dbReference>
<evidence type="ECO:0000256" key="3">
    <source>
        <dbReference type="ARBA" id="ARBA00022741"/>
    </source>
</evidence>
<dbReference type="Proteomes" id="UP001164803">
    <property type="component" value="Chromosome"/>
</dbReference>
<feature type="domain" description="ABC transporter" evidence="6">
    <location>
        <begin position="2"/>
        <end position="233"/>
    </location>
</feature>
<comment type="similarity">
    <text evidence="1">Belongs to the ABC transporter superfamily.</text>
</comment>
<proteinExistence type="inferred from homology"/>
<protein>
    <submittedName>
        <fullName evidence="7">ABC transporter ATP-binding protein</fullName>
    </submittedName>
</protein>
<evidence type="ECO:0000259" key="6">
    <source>
        <dbReference type="PROSITE" id="PS50893"/>
    </source>
</evidence>
<dbReference type="EMBL" id="CP104064">
    <property type="protein sequence ID" value="WAH39238.1"/>
    <property type="molecule type" value="Genomic_DNA"/>
</dbReference>
<evidence type="ECO:0000256" key="5">
    <source>
        <dbReference type="ARBA" id="ARBA00022970"/>
    </source>
</evidence>
<evidence type="ECO:0000313" key="8">
    <source>
        <dbReference type="Proteomes" id="UP001164803"/>
    </source>
</evidence>
<dbReference type="PANTHER" id="PTHR43820">
    <property type="entry name" value="HIGH-AFFINITY BRANCHED-CHAIN AMINO ACID TRANSPORT ATP-BINDING PROTEIN LIVF"/>
    <property type="match status" value="1"/>
</dbReference>
<dbReference type="CDD" id="cd03224">
    <property type="entry name" value="ABC_TM1139_LivF_branched"/>
    <property type="match status" value="1"/>
</dbReference>
<dbReference type="InterPro" id="IPR027417">
    <property type="entry name" value="P-loop_NTPase"/>
</dbReference>
<gene>
    <name evidence="7" type="ORF">NZD86_16020</name>
</gene>
<dbReference type="PROSITE" id="PS50893">
    <property type="entry name" value="ABC_TRANSPORTER_2"/>
    <property type="match status" value="1"/>
</dbReference>
<dbReference type="InterPro" id="IPR017871">
    <property type="entry name" value="ABC_transporter-like_CS"/>
</dbReference>
<name>A0ABY6Z916_9BACL</name>
<keyword evidence="2" id="KW-0813">Transport</keyword>
<sequence length="236" mass="25811">MLEINQLAVQYGDITAVRNVTLDVYPGEVVTLLGSNGAGKSTVLRAICRLVYPSGGDITFNGQSLLTYETRKLVGLGIALVPENRRIFPALTVTQNLEMGAYGRSRSYIREGIEETYELFPSLKRYARKLAVGLSGGEQQMLAIGRALMSRPRLLLLDEPSLGLAPMLVDQVFEKLGQVNLSGTTILLIEQNARMALMLANRAYVMESGIVTSHGTSEELLADEQIKNAYLGMQTI</sequence>
<accession>A0ABY6Z916</accession>
<evidence type="ECO:0000313" key="7">
    <source>
        <dbReference type="EMBL" id="WAH39238.1"/>
    </source>
</evidence>
<dbReference type="SMART" id="SM00382">
    <property type="entry name" value="AAA"/>
    <property type="match status" value="1"/>
</dbReference>
<evidence type="ECO:0000256" key="2">
    <source>
        <dbReference type="ARBA" id="ARBA00022448"/>
    </source>
</evidence>
<dbReference type="RefSeq" id="WP_268046900.1">
    <property type="nucleotide sequence ID" value="NZ_CP104064.1"/>
</dbReference>
<keyword evidence="8" id="KW-1185">Reference proteome</keyword>
<dbReference type="Pfam" id="PF00005">
    <property type="entry name" value="ABC_tran"/>
    <property type="match status" value="1"/>
</dbReference>
<dbReference type="PROSITE" id="PS00211">
    <property type="entry name" value="ABC_TRANSPORTER_1"/>
    <property type="match status" value="1"/>
</dbReference>
<organism evidence="7 8">
    <name type="scientific">Alicyclobacillus dauci</name>
    <dbReference type="NCBI Taxonomy" id="1475485"/>
    <lineage>
        <taxon>Bacteria</taxon>
        <taxon>Bacillati</taxon>
        <taxon>Bacillota</taxon>
        <taxon>Bacilli</taxon>
        <taxon>Bacillales</taxon>
        <taxon>Alicyclobacillaceae</taxon>
        <taxon>Alicyclobacillus</taxon>
    </lineage>
</organism>
<dbReference type="InterPro" id="IPR003439">
    <property type="entry name" value="ABC_transporter-like_ATP-bd"/>
</dbReference>
<dbReference type="Gene3D" id="3.40.50.300">
    <property type="entry name" value="P-loop containing nucleotide triphosphate hydrolases"/>
    <property type="match status" value="1"/>
</dbReference>
<keyword evidence="3" id="KW-0547">Nucleotide-binding</keyword>
<reference evidence="7" key="1">
    <citation type="submission" date="2022-08" db="EMBL/GenBank/DDBJ databases">
        <title>Alicyclobacillus dauci DSM2870, complete genome.</title>
        <authorList>
            <person name="Wang Q."/>
            <person name="Cai R."/>
            <person name="Wang Z."/>
        </authorList>
    </citation>
    <scope>NUCLEOTIDE SEQUENCE</scope>
    <source>
        <strain evidence="7">DSM 28700</strain>
    </source>
</reference>
<dbReference type="InterPro" id="IPR003593">
    <property type="entry name" value="AAA+_ATPase"/>
</dbReference>
<evidence type="ECO:0000256" key="1">
    <source>
        <dbReference type="ARBA" id="ARBA00005417"/>
    </source>
</evidence>
<dbReference type="InterPro" id="IPR052156">
    <property type="entry name" value="BCAA_Transport_ATP-bd_LivF"/>
</dbReference>
<keyword evidence="5" id="KW-0029">Amino-acid transport</keyword>
<keyword evidence="4 7" id="KW-0067">ATP-binding</keyword>
<dbReference type="GO" id="GO:0005524">
    <property type="term" value="F:ATP binding"/>
    <property type="evidence" value="ECO:0007669"/>
    <property type="project" value="UniProtKB-KW"/>
</dbReference>
<evidence type="ECO:0000256" key="4">
    <source>
        <dbReference type="ARBA" id="ARBA00022840"/>
    </source>
</evidence>
<dbReference type="PANTHER" id="PTHR43820:SF4">
    <property type="entry name" value="HIGH-AFFINITY BRANCHED-CHAIN AMINO ACID TRANSPORT ATP-BINDING PROTEIN LIVF"/>
    <property type="match status" value="1"/>
</dbReference>